<evidence type="ECO:0000313" key="3">
    <source>
        <dbReference type="Proteomes" id="UP001610100"/>
    </source>
</evidence>
<reference evidence="2 3" key="1">
    <citation type="submission" date="2024-02" db="EMBL/GenBank/DDBJ databases">
        <title>A Gaetbulibacter species isolated from tidal flats and genomic insights of their niches.</title>
        <authorList>
            <person name="Ye Y."/>
        </authorList>
    </citation>
    <scope>NUCLEOTIDE SEQUENCE [LARGE SCALE GENOMIC DNA]</scope>
    <source>
        <strain evidence="2 3">KYW382</strain>
    </source>
</reference>
<evidence type="ECO:0000313" key="2">
    <source>
        <dbReference type="EMBL" id="MFH6772537.1"/>
    </source>
</evidence>
<gene>
    <name evidence="2" type="ORF">V8G58_11380</name>
</gene>
<feature type="chain" id="PRO_5045930923" evidence="1">
    <location>
        <begin position="18"/>
        <end position="196"/>
    </location>
</feature>
<sequence length="196" mass="22766">MKKIALILFIITSFSNAQITANPFEQGIITFRDNSTKNGEVKILDDKRTIRFRNKEQNEKNEYDHVKVKELEITKDGEQILYKYKIIAGEKPKLMRVINENSGKMNLYAIDYYKNWGSIVSLTNFYCHYYINKGNSNIVSKLGSSEIIFGSKHFKKMVKKSFKDCPLLLEKINNGEFKRTSGIEDIIDYYNENCGS</sequence>
<proteinExistence type="predicted"/>
<dbReference type="RefSeq" id="WP_344738168.1">
    <property type="nucleotide sequence ID" value="NZ_BAABAY010000001.1"/>
</dbReference>
<dbReference type="EMBL" id="JBAWKB010000003">
    <property type="protein sequence ID" value="MFH6772537.1"/>
    <property type="molecule type" value="Genomic_DNA"/>
</dbReference>
<dbReference type="Proteomes" id="UP001610100">
    <property type="component" value="Unassembled WGS sequence"/>
</dbReference>
<feature type="signal peptide" evidence="1">
    <location>
        <begin position="1"/>
        <end position="17"/>
    </location>
</feature>
<comment type="caution">
    <text evidence="2">The sequence shown here is derived from an EMBL/GenBank/DDBJ whole genome shotgun (WGS) entry which is preliminary data.</text>
</comment>
<protein>
    <submittedName>
        <fullName evidence="2">Uncharacterized protein</fullName>
    </submittedName>
</protein>
<organism evidence="2 3">
    <name type="scientific">Gaetbulibacter aestuarii</name>
    <dbReference type="NCBI Taxonomy" id="1502358"/>
    <lineage>
        <taxon>Bacteria</taxon>
        <taxon>Pseudomonadati</taxon>
        <taxon>Bacteroidota</taxon>
        <taxon>Flavobacteriia</taxon>
        <taxon>Flavobacteriales</taxon>
        <taxon>Flavobacteriaceae</taxon>
        <taxon>Gaetbulibacter</taxon>
    </lineage>
</organism>
<name>A0ABW7N0F0_9FLAO</name>
<keyword evidence="3" id="KW-1185">Reference proteome</keyword>
<keyword evidence="1" id="KW-0732">Signal</keyword>
<accession>A0ABW7N0F0</accession>
<evidence type="ECO:0000256" key="1">
    <source>
        <dbReference type="SAM" id="SignalP"/>
    </source>
</evidence>